<dbReference type="InterPro" id="IPR015946">
    <property type="entry name" value="KH_dom-like_a/b"/>
</dbReference>
<evidence type="ECO:0000256" key="5">
    <source>
        <dbReference type="ARBA" id="ARBA00022980"/>
    </source>
</evidence>
<dbReference type="SUPFAM" id="SSF54814">
    <property type="entry name" value="Prokaryotic type KH domain (KH-domain type II)"/>
    <property type="match status" value="1"/>
</dbReference>
<evidence type="ECO:0000256" key="8">
    <source>
        <dbReference type="ARBA" id="ARBA00035473"/>
    </source>
</evidence>
<dbReference type="GO" id="GO:0019843">
    <property type="term" value="F:rRNA binding"/>
    <property type="evidence" value="ECO:0007669"/>
    <property type="project" value="UniProtKB-KW"/>
</dbReference>
<sequence>MGQKTHPLGFRLGVTQSHRASWFAHFNQYPKLLREDYIIRHHIWKTLYKAGISKIQINRKSNQIELELQIARPGVIVGRSGTGIENIRANLTKLLTSEKQIRINIVEITKPDQEASLLADFVVQQLEKRVAFRRAIRQVVQRSQRSNVEGIKIQVAGRLNGSEIARTEWVREGKVPLQTLRADIDYAYRYASTTYGVLGVKVWIFKGELFPKRES</sequence>
<dbReference type="EMBL" id="OP616811">
    <property type="protein sequence ID" value="WDA98999.1"/>
    <property type="molecule type" value="Genomic_DNA"/>
</dbReference>
<proteinExistence type="inferred from homology"/>
<dbReference type="InterPro" id="IPR001351">
    <property type="entry name" value="Ribosomal_uS3_C"/>
</dbReference>
<comment type="subunit">
    <text evidence="2">Part of the 30S ribosomal subunit.</text>
</comment>
<keyword evidence="12" id="KW-0934">Plastid</keyword>
<evidence type="ECO:0000256" key="1">
    <source>
        <dbReference type="ARBA" id="ARBA00010761"/>
    </source>
</evidence>
<dbReference type="Pfam" id="PF07650">
    <property type="entry name" value="KH_2"/>
    <property type="match status" value="1"/>
</dbReference>
<dbReference type="CDD" id="cd02412">
    <property type="entry name" value="KH-II_30S_S3"/>
    <property type="match status" value="1"/>
</dbReference>
<dbReference type="Gene3D" id="3.30.1140.32">
    <property type="entry name" value="Ribosomal protein S3, C-terminal domain"/>
    <property type="match status" value="1"/>
</dbReference>
<evidence type="ECO:0000256" key="2">
    <source>
        <dbReference type="ARBA" id="ARBA00011458"/>
    </source>
</evidence>
<evidence type="ECO:0000256" key="7">
    <source>
        <dbReference type="ARBA" id="ARBA00035154"/>
    </source>
</evidence>
<dbReference type="InterPro" id="IPR004044">
    <property type="entry name" value="KH_dom_type_2"/>
</dbReference>
<dbReference type="PROSITE" id="PS00548">
    <property type="entry name" value="RIBOSOMAL_S3"/>
    <property type="match status" value="1"/>
</dbReference>
<keyword evidence="4 9" id="KW-0694">RNA-binding</keyword>
<keyword evidence="6 10" id="KW-0687">Ribonucleoprotein</keyword>
<dbReference type="PANTHER" id="PTHR11760:SF19">
    <property type="entry name" value="SMALL RIBOSOMAL SUBUNIT PROTEIN US3C"/>
    <property type="match status" value="1"/>
</dbReference>
<dbReference type="Pfam" id="PF00189">
    <property type="entry name" value="Ribosomal_S3_C"/>
    <property type="match status" value="1"/>
</dbReference>
<dbReference type="PANTHER" id="PTHR11760">
    <property type="entry name" value="30S/40S RIBOSOMAL PROTEIN S3"/>
    <property type="match status" value="1"/>
</dbReference>
<evidence type="ECO:0000256" key="3">
    <source>
        <dbReference type="ARBA" id="ARBA00022730"/>
    </source>
</evidence>
<evidence type="ECO:0000313" key="12">
    <source>
        <dbReference type="EMBL" id="WDA98999.1"/>
    </source>
</evidence>
<dbReference type="AlphaFoldDB" id="A0A9Y1I2B3"/>
<feature type="domain" description="KH type-2" evidence="11">
    <location>
        <begin position="39"/>
        <end position="109"/>
    </location>
</feature>
<evidence type="ECO:0000256" key="6">
    <source>
        <dbReference type="ARBA" id="ARBA00023274"/>
    </source>
</evidence>
<dbReference type="InterPro" id="IPR057258">
    <property type="entry name" value="Ribosomal_uS3"/>
</dbReference>
<dbReference type="FunFam" id="3.30.300.20:FF:000001">
    <property type="entry name" value="30S ribosomal protein S3"/>
    <property type="match status" value="1"/>
</dbReference>
<dbReference type="GO" id="GO:0003735">
    <property type="term" value="F:structural constituent of ribosome"/>
    <property type="evidence" value="ECO:0007669"/>
    <property type="project" value="InterPro"/>
</dbReference>
<dbReference type="SUPFAM" id="SSF54821">
    <property type="entry name" value="Ribosomal protein S3 C-terminal domain"/>
    <property type="match status" value="1"/>
</dbReference>
<dbReference type="NCBIfam" id="TIGR01009">
    <property type="entry name" value="rpsC_bact"/>
    <property type="match status" value="1"/>
</dbReference>
<evidence type="ECO:0000256" key="4">
    <source>
        <dbReference type="ARBA" id="ARBA00022884"/>
    </source>
</evidence>
<evidence type="ECO:0000259" key="11">
    <source>
        <dbReference type="PROSITE" id="PS50823"/>
    </source>
</evidence>
<dbReference type="SMART" id="SM00322">
    <property type="entry name" value="KH"/>
    <property type="match status" value="1"/>
</dbReference>
<dbReference type="PROSITE" id="PS50823">
    <property type="entry name" value="KH_TYPE_2"/>
    <property type="match status" value="1"/>
</dbReference>
<dbReference type="GO" id="GO:0022627">
    <property type="term" value="C:cytosolic small ribosomal subunit"/>
    <property type="evidence" value="ECO:0007669"/>
    <property type="project" value="TreeGrafter"/>
</dbReference>
<dbReference type="GO" id="GO:0006412">
    <property type="term" value="P:translation"/>
    <property type="evidence" value="ECO:0007669"/>
    <property type="project" value="InterPro"/>
</dbReference>
<dbReference type="HAMAP" id="MF_01309_B">
    <property type="entry name" value="Ribosomal_uS3_B"/>
    <property type="match status" value="1"/>
</dbReference>
<reference evidence="12" key="1">
    <citation type="journal article" date="2023" name="J. Phycol.">
        <title>Revised classification of the Cyanidiophyceae based on plastid genome data with descriptions of the Cavernulicolales ord. nov. and Galdieriales ord. nov. (Rhodophyta).</title>
        <authorList>
            <person name="Park S.I."/>
            <person name="Cho C.H."/>
            <person name="Ciniglia C."/>
            <person name="Huang T.Y."/>
            <person name="Liu S.L."/>
            <person name="Bustamante D.E."/>
            <person name="Calderon M.S."/>
            <person name="Mansilla A."/>
            <person name="McDermott T."/>
            <person name="Andersen R.A."/>
            <person name="Yoon H.S."/>
        </authorList>
    </citation>
    <scope>NUCLEOTIDE SEQUENCE</scope>
</reference>
<gene>
    <name evidence="12" type="primary">rps3</name>
    <name evidence="12" type="ORF">SCTW_217</name>
</gene>
<geneLocation type="plastid" evidence="12"/>
<dbReference type="InterPro" id="IPR009019">
    <property type="entry name" value="KH_sf_prok-type"/>
</dbReference>
<evidence type="ECO:0000256" key="10">
    <source>
        <dbReference type="RuleBase" id="RU003624"/>
    </source>
</evidence>
<dbReference type="InterPro" id="IPR004087">
    <property type="entry name" value="KH_dom"/>
</dbReference>
<name>A0A9Y1I2B3_9RHOD</name>
<organism evidence="12">
    <name type="scientific">Sciadococcus taiwanensis</name>
    <dbReference type="NCBI Taxonomy" id="3028030"/>
    <lineage>
        <taxon>Eukaryota</taxon>
        <taxon>Rhodophyta</taxon>
        <taxon>Bangiophyceae</taxon>
        <taxon>Cavernulicolales</taxon>
        <taxon>Cavernulicolaceae</taxon>
        <taxon>Sciadococcus</taxon>
    </lineage>
</organism>
<dbReference type="Gene3D" id="3.30.300.20">
    <property type="match status" value="1"/>
</dbReference>
<dbReference type="InterPro" id="IPR036419">
    <property type="entry name" value="Ribosomal_S3_C_sf"/>
</dbReference>
<accession>A0A9Y1I2B3</accession>
<keyword evidence="3" id="KW-0699">rRNA-binding</keyword>
<dbReference type="InterPro" id="IPR018280">
    <property type="entry name" value="Ribosomal_uS3_CS"/>
</dbReference>
<comment type="similarity">
    <text evidence="1 10">Belongs to the universal ribosomal protein uS3 family.</text>
</comment>
<evidence type="ECO:0000256" key="9">
    <source>
        <dbReference type="PROSITE-ProRule" id="PRU00118"/>
    </source>
</evidence>
<protein>
    <recommendedName>
        <fullName evidence="7">Small ribosomal subunit protein uS3c</fullName>
    </recommendedName>
    <alternativeName>
        <fullName evidence="8">30S ribosomal protein S3, chloroplastic</fullName>
    </alternativeName>
</protein>
<keyword evidence="5 10" id="KW-0689">Ribosomal protein</keyword>
<dbReference type="InterPro" id="IPR005704">
    <property type="entry name" value="Ribosomal_uS3_bac-typ"/>
</dbReference>